<dbReference type="Proteomes" id="UP001498476">
    <property type="component" value="Unassembled WGS sequence"/>
</dbReference>
<reference evidence="2 3" key="1">
    <citation type="journal article" date="2025" name="Microbiol. Resour. Announc.">
        <title>Draft genome sequences for Neonectria magnoliae and Neonectria punicea, canker pathogens of Liriodendron tulipifera and Acer saccharum in West Virginia.</title>
        <authorList>
            <person name="Petronek H.M."/>
            <person name="Kasson M.T."/>
            <person name="Metheny A.M."/>
            <person name="Stauder C.M."/>
            <person name="Lovett B."/>
            <person name="Lynch S.C."/>
            <person name="Garnas J.R."/>
            <person name="Kasson L.R."/>
            <person name="Stajich J.E."/>
        </authorList>
    </citation>
    <scope>NUCLEOTIDE SEQUENCE [LARGE SCALE GENOMIC DNA]</scope>
    <source>
        <strain evidence="2 3">NRRL 64653</strain>
    </source>
</reference>
<sequence length="114" mass="12756">MLNDARKRFPLINLALLLLIPLDAASNWRKHQQLPSGKVMKRMALGTDLKRDDSFSYLLKKGIISEQELKSQANTLIIAGSETTFTVLTGLMCCHLLQNKPSLGKLTEEVRSAF</sequence>
<evidence type="ECO:0000256" key="1">
    <source>
        <dbReference type="SAM" id="SignalP"/>
    </source>
</evidence>
<gene>
    <name evidence="2" type="ORF">QQX98_009511</name>
</gene>
<evidence type="ECO:0000313" key="2">
    <source>
        <dbReference type="EMBL" id="KAK7408309.1"/>
    </source>
</evidence>
<organism evidence="2 3">
    <name type="scientific">Neonectria punicea</name>
    <dbReference type="NCBI Taxonomy" id="979145"/>
    <lineage>
        <taxon>Eukaryota</taxon>
        <taxon>Fungi</taxon>
        <taxon>Dikarya</taxon>
        <taxon>Ascomycota</taxon>
        <taxon>Pezizomycotina</taxon>
        <taxon>Sordariomycetes</taxon>
        <taxon>Hypocreomycetidae</taxon>
        <taxon>Hypocreales</taxon>
        <taxon>Nectriaceae</taxon>
        <taxon>Neonectria</taxon>
    </lineage>
</organism>
<keyword evidence="3" id="KW-1185">Reference proteome</keyword>
<proteinExistence type="predicted"/>
<dbReference type="SUPFAM" id="SSF48264">
    <property type="entry name" value="Cytochrome P450"/>
    <property type="match status" value="1"/>
</dbReference>
<dbReference type="Gene3D" id="1.10.630.10">
    <property type="entry name" value="Cytochrome P450"/>
    <property type="match status" value="1"/>
</dbReference>
<dbReference type="EMBL" id="JAZAVJ010000191">
    <property type="protein sequence ID" value="KAK7408309.1"/>
    <property type="molecule type" value="Genomic_DNA"/>
</dbReference>
<dbReference type="InterPro" id="IPR036396">
    <property type="entry name" value="Cyt_P450_sf"/>
</dbReference>
<name>A0ABR1GSJ4_9HYPO</name>
<evidence type="ECO:0008006" key="4">
    <source>
        <dbReference type="Google" id="ProtNLM"/>
    </source>
</evidence>
<accession>A0ABR1GSJ4</accession>
<feature type="signal peptide" evidence="1">
    <location>
        <begin position="1"/>
        <end position="25"/>
    </location>
</feature>
<evidence type="ECO:0000313" key="3">
    <source>
        <dbReference type="Proteomes" id="UP001498476"/>
    </source>
</evidence>
<feature type="chain" id="PRO_5045208221" description="Cytochrome P450" evidence="1">
    <location>
        <begin position="26"/>
        <end position="114"/>
    </location>
</feature>
<protein>
    <recommendedName>
        <fullName evidence="4">Cytochrome P450</fullName>
    </recommendedName>
</protein>
<comment type="caution">
    <text evidence="2">The sequence shown here is derived from an EMBL/GenBank/DDBJ whole genome shotgun (WGS) entry which is preliminary data.</text>
</comment>
<keyword evidence="1" id="KW-0732">Signal</keyword>